<comment type="function">
    <text evidence="1">Site-specific tyrosine recombinase, which acts by catalyzing the cutting and rejoining of the recombining DNA molecules.</text>
</comment>
<dbReference type="SUPFAM" id="SSF56349">
    <property type="entry name" value="DNA breaking-rejoining enzymes"/>
    <property type="match status" value="1"/>
</dbReference>
<dbReference type="InterPro" id="IPR004107">
    <property type="entry name" value="Integrase_SAM-like_N"/>
</dbReference>
<gene>
    <name evidence="9" type="ORF">Clopa_0550</name>
</gene>
<evidence type="ECO:0000256" key="4">
    <source>
        <dbReference type="ARBA" id="ARBA00023125"/>
    </source>
</evidence>
<evidence type="ECO:0000256" key="2">
    <source>
        <dbReference type="ARBA" id="ARBA00008857"/>
    </source>
</evidence>
<reference evidence="9 10" key="1">
    <citation type="submission" date="2012-01" db="EMBL/GenBank/DDBJ databases">
        <title>Complete sequence of chromosome of Clostridium pasteurianum BC1.</title>
        <authorList>
            <consortium name="US DOE Joint Genome Institute"/>
            <person name="Lucas S."/>
            <person name="Han J."/>
            <person name="Lapidus A."/>
            <person name="Cheng J.-F."/>
            <person name="Goodwin L."/>
            <person name="Pitluck S."/>
            <person name="Peters L."/>
            <person name="Mikhailova N."/>
            <person name="Teshima H."/>
            <person name="Detter J.C."/>
            <person name="Han C."/>
            <person name="Tapia R."/>
            <person name="Land M."/>
            <person name="Hauser L."/>
            <person name="Kyrpides N."/>
            <person name="Ivanova N."/>
            <person name="Pagani I."/>
            <person name="Dunn J."/>
            <person name="Taghavi S."/>
            <person name="Francis A."/>
            <person name="van der Lelie D."/>
            <person name="Woyke T."/>
        </authorList>
    </citation>
    <scope>NUCLEOTIDE SEQUENCE [LARGE SCALE GENOMIC DNA]</scope>
    <source>
        <strain evidence="9 10">BC1</strain>
    </source>
</reference>
<dbReference type="CDD" id="cd01189">
    <property type="entry name" value="INT_ICEBs1_C_like"/>
    <property type="match status" value="1"/>
</dbReference>
<dbReference type="InterPro" id="IPR002104">
    <property type="entry name" value="Integrase_catalytic"/>
</dbReference>
<evidence type="ECO:0000256" key="5">
    <source>
        <dbReference type="ARBA" id="ARBA00023172"/>
    </source>
</evidence>
<keyword evidence="5" id="KW-0233">DNA recombination</keyword>
<dbReference type="OrthoDB" id="9785687at2"/>
<protein>
    <submittedName>
        <fullName evidence="9">Site-specific recombinase XerD</fullName>
    </submittedName>
</protein>
<dbReference type="Pfam" id="PF14659">
    <property type="entry name" value="Phage_int_SAM_3"/>
    <property type="match status" value="1"/>
</dbReference>
<keyword evidence="3" id="KW-0229">DNA integration</keyword>
<accession>R4JZ72</accession>
<sequence>MKKRGNGEGTIYQRKDGRWSATFMVGTNQATGKPKRKTLYADSHSNLLEKIKKFKKDFERIDFTKDDLKLKDWMKAWLFEYKKNSLKPRSFQRYFGLYQNYIESSAIGVKKIKDLKAIELQRYINNLKTTSNNIRYIISLIKSSLNEAMKQDYIIKNPCDAVALPRVVPNRNRRFMTVEEQSRLTSYLKKHIDEGYNYLIYFTLSTGLRKGEVLGLEWSKVNLKNKTIYINKTYNIEAVYKDDKVIKYSKLLADTKNDEVRYVPIPDKIIPQLKKRHSLYLKDKAKNSKKYNKLELVFPDEQGAFLDERKPLRAIKKIYKLLNIPTELTFHSLRHTYATRLYEKSGDLKVIQSLLGHIDIDTTEKIYVHVSEKKKKEVTSLLNDFL</sequence>
<comment type="similarity">
    <text evidence="2">Belongs to the 'phage' integrase family.</text>
</comment>
<dbReference type="Proteomes" id="UP000013523">
    <property type="component" value="Chromosome"/>
</dbReference>
<dbReference type="eggNOG" id="COG0582">
    <property type="taxonomic scope" value="Bacteria"/>
</dbReference>
<dbReference type="InterPro" id="IPR050090">
    <property type="entry name" value="Tyrosine_recombinase_XerCD"/>
</dbReference>
<dbReference type="Gene3D" id="1.10.150.130">
    <property type="match status" value="1"/>
</dbReference>
<dbReference type="GO" id="GO:0006310">
    <property type="term" value="P:DNA recombination"/>
    <property type="evidence" value="ECO:0007669"/>
    <property type="project" value="UniProtKB-KW"/>
</dbReference>
<evidence type="ECO:0000313" key="9">
    <source>
        <dbReference type="EMBL" id="AGK95598.1"/>
    </source>
</evidence>
<dbReference type="InterPro" id="IPR013762">
    <property type="entry name" value="Integrase-like_cat_sf"/>
</dbReference>
<dbReference type="STRING" id="86416.Clopa_0550"/>
<dbReference type="PROSITE" id="PS51900">
    <property type="entry name" value="CB"/>
    <property type="match status" value="1"/>
</dbReference>
<dbReference type="KEGG" id="cpas:Clopa_0550"/>
<evidence type="ECO:0000313" key="10">
    <source>
        <dbReference type="Proteomes" id="UP000013523"/>
    </source>
</evidence>
<keyword evidence="10" id="KW-1185">Reference proteome</keyword>
<dbReference type="Gene3D" id="1.10.443.10">
    <property type="entry name" value="Intergrase catalytic core"/>
    <property type="match status" value="1"/>
</dbReference>
<dbReference type="InterPro" id="IPR010998">
    <property type="entry name" value="Integrase_recombinase_N"/>
</dbReference>
<evidence type="ECO:0000259" key="7">
    <source>
        <dbReference type="PROSITE" id="PS51898"/>
    </source>
</evidence>
<evidence type="ECO:0000256" key="3">
    <source>
        <dbReference type="ARBA" id="ARBA00022908"/>
    </source>
</evidence>
<dbReference type="PANTHER" id="PTHR30349:SF64">
    <property type="entry name" value="PROPHAGE INTEGRASE INTD-RELATED"/>
    <property type="match status" value="1"/>
</dbReference>
<dbReference type="HOGENOM" id="CLU_027562_17_1_9"/>
<dbReference type="InterPro" id="IPR011010">
    <property type="entry name" value="DNA_brk_join_enz"/>
</dbReference>
<dbReference type="GO" id="GO:0003677">
    <property type="term" value="F:DNA binding"/>
    <property type="evidence" value="ECO:0007669"/>
    <property type="project" value="UniProtKB-UniRule"/>
</dbReference>
<dbReference type="EMBL" id="CP003261">
    <property type="protein sequence ID" value="AGK95598.1"/>
    <property type="molecule type" value="Genomic_DNA"/>
</dbReference>
<feature type="domain" description="Core-binding (CB)" evidence="8">
    <location>
        <begin position="68"/>
        <end position="149"/>
    </location>
</feature>
<proteinExistence type="inferred from homology"/>
<dbReference type="GO" id="GO:0015074">
    <property type="term" value="P:DNA integration"/>
    <property type="evidence" value="ECO:0007669"/>
    <property type="project" value="UniProtKB-KW"/>
</dbReference>
<evidence type="ECO:0000256" key="1">
    <source>
        <dbReference type="ARBA" id="ARBA00003283"/>
    </source>
</evidence>
<name>R4JZ72_CLOPA</name>
<dbReference type="PANTHER" id="PTHR30349">
    <property type="entry name" value="PHAGE INTEGRASE-RELATED"/>
    <property type="match status" value="1"/>
</dbReference>
<dbReference type="InterPro" id="IPR044068">
    <property type="entry name" value="CB"/>
</dbReference>
<dbReference type="RefSeq" id="WP_015613925.1">
    <property type="nucleotide sequence ID" value="NC_021182.1"/>
</dbReference>
<feature type="domain" description="Tyr recombinase" evidence="7">
    <location>
        <begin position="171"/>
        <end position="380"/>
    </location>
</feature>
<evidence type="ECO:0000259" key="8">
    <source>
        <dbReference type="PROSITE" id="PS51900"/>
    </source>
</evidence>
<dbReference type="AlphaFoldDB" id="R4JZ72"/>
<dbReference type="Pfam" id="PF00589">
    <property type="entry name" value="Phage_integrase"/>
    <property type="match status" value="1"/>
</dbReference>
<dbReference type="PATRIC" id="fig|86416.3.peg.530"/>
<dbReference type="PROSITE" id="PS51898">
    <property type="entry name" value="TYR_RECOMBINASE"/>
    <property type="match status" value="1"/>
</dbReference>
<evidence type="ECO:0000256" key="6">
    <source>
        <dbReference type="PROSITE-ProRule" id="PRU01248"/>
    </source>
</evidence>
<keyword evidence="4 6" id="KW-0238">DNA-binding</keyword>
<organism evidence="9 10">
    <name type="scientific">Clostridium pasteurianum BC1</name>
    <dbReference type="NCBI Taxonomy" id="86416"/>
    <lineage>
        <taxon>Bacteria</taxon>
        <taxon>Bacillati</taxon>
        <taxon>Bacillota</taxon>
        <taxon>Clostridia</taxon>
        <taxon>Eubacteriales</taxon>
        <taxon>Clostridiaceae</taxon>
        <taxon>Clostridium</taxon>
    </lineage>
</organism>